<name>A0A9W5TCM4_BABOV</name>
<evidence type="ECO:0000256" key="4">
    <source>
        <dbReference type="ARBA" id="ARBA00023134"/>
    </source>
</evidence>
<feature type="binding site" evidence="8">
    <location>
        <position position="501"/>
    </location>
    <ligand>
        <name>Mg(2+)</name>
        <dbReference type="ChEBI" id="CHEBI:18420"/>
    </ligand>
</feature>
<dbReference type="InterPro" id="IPR045873">
    <property type="entry name" value="Arl2"/>
</dbReference>
<keyword evidence="2" id="KW-0519">Myristate</keyword>
<dbReference type="PRINTS" id="PR00328">
    <property type="entry name" value="SAR1GTPBP"/>
</dbReference>
<protein>
    <recommendedName>
        <fullName evidence="6">ADP-ribosylation factor-like protein 2</fullName>
    </recommendedName>
</protein>
<evidence type="ECO:0000256" key="5">
    <source>
        <dbReference type="ARBA" id="ARBA00023288"/>
    </source>
</evidence>
<feature type="binding site" evidence="7">
    <location>
        <begin position="494"/>
        <end position="501"/>
    </location>
    <ligand>
        <name>GTP</name>
        <dbReference type="ChEBI" id="CHEBI:37565"/>
    </ligand>
</feature>
<dbReference type="InterPro" id="IPR044612">
    <property type="entry name" value="ARL2/3"/>
</dbReference>
<dbReference type="SMART" id="SM00178">
    <property type="entry name" value="SAR"/>
    <property type="match status" value="1"/>
</dbReference>
<keyword evidence="8" id="KW-0460">Magnesium</keyword>
<evidence type="ECO:0000256" key="7">
    <source>
        <dbReference type="PIRSR" id="PIRSR606689-1"/>
    </source>
</evidence>
<feature type="binding site" evidence="8">
    <location>
        <position position="518"/>
    </location>
    <ligand>
        <name>Mg(2+)</name>
        <dbReference type="ChEBI" id="CHEBI:18420"/>
    </ligand>
</feature>
<evidence type="ECO:0000256" key="8">
    <source>
        <dbReference type="PIRSR" id="PIRSR606689-2"/>
    </source>
</evidence>
<sequence>MASTDQYYSNGIQPVETAEQFEGTRLVSETADSHEVVKTQRSNWDLPALAQSLGAPGNRAQRTIAGVPDSLWIERLRILRDTRDDLCQEPSMSHLAEGLNGCIDTISRMLGTTVLRGSPKVLPVDSNLRKDIEILPCQVDSTPAATEQMDMVSPIRGARTVPVIPPNSYEEQTLPGHHSYSLDNVIDALDSMDISRDEEDIPVSLKLEAHAAEGHFDTSIVKQLYSKRWVCRMEAIEEIIALLRNDDIIASNEGVIQRAVSGVTMALNRLFQDHALKVLIKSLDLLDAFFGFMERNQCISATTARSNTSVDSQRANAVYCGSQFLDSLVSRLGDRVSAVVNCAICALLKIAESNCIPTYEDIAKSLLRSLGPYNLQPGIRSICNRLRLLSTIILRSPTYNSHGIPRLAIKPSTFFETIGALCHHSHGLVRAAATETMAVGVKAYFKDSTPHIEPSTRSAIERIDLQSVSVYEGDSVVIRKGKALEQEIRVLMLGLDNAGKTTILKRLNGEDISHVEPTLGFNIKTLEHNGYHVNVWDVGGQKTIRSFWRNYFENTDALVWVVDSADTLRLEDSRKEIETILNQDQMSQCTLLVFANKQDVPGALSVQEIQEQLGLQQVTNERSWRIHGCSGVSGEGIVEGIEWLVNDVAQRIYNLDYVKR</sequence>
<dbReference type="InterPro" id="IPR016024">
    <property type="entry name" value="ARM-type_fold"/>
</dbReference>
<keyword evidence="10" id="KW-1185">Reference proteome</keyword>
<dbReference type="Pfam" id="PF21040">
    <property type="entry name" value="CEP104-like_TOG"/>
    <property type="match status" value="1"/>
</dbReference>
<evidence type="ECO:0000256" key="3">
    <source>
        <dbReference type="ARBA" id="ARBA00022741"/>
    </source>
</evidence>
<dbReference type="NCBIfam" id="TIGR00231">
    <property type="entry name" value="small_GTP"/>
    <property type="match status" value="1"/>
</dbReference>
<dbReference type="SUPFAM" id="SSF52540">
    <property type="entry name" value="P-loop containing nucleoside triphosphate hydrolases"/>
    <property type="match status" value="1"/>
</dbReference>
<keyword evidence="3 7" id="KW-0547">Nucleotide-binding</keyword>
<dbReference type="Proteomes" id="UP001057455">
    <property type="component" value="Unassembled WGS sequence"/>
</dbReference>
<dbReference type="InterPro" id="IPR005225">
    <property type="entry name" value="Small_GTP-bd"/>
</dbReference>
<dbReference type="AlphaFoldDB" id="A0A9W5TCM4"/>
<keyword evidence="4 7" id="KW-0342">GTP-binding</keyword>
<dbReference type="GO" id="GO:0003924">
    <property type="term" value="F:GTPase activity"/>
    <property type="evidence" value="ECO:0007669"/>
    <property type="project" value="InterPro"/>
</dbReference>
<feature type="binding site" evidence="7">
    <location>
        <position position="540"/>
    </location>
    <ligand>
        <name>GTP</name>
        <dbReference type="ChEBI" id="CHEBI:37565"/>
    </ligand>
</feature>
<dbReference type="GO" id="GO:0046872">
    <property type="term" value="F:metal ion binding"/>
    <property type="evidence" value="ECO:0007669"/>
    <property type="project" value="UniProtKB-KW"/>
</dbReference>
<organism evidence="9 10">
    <name type="scientific">Babesia ovis</name>
    <dbReference type="NCBI Taxonomy" id="5869"/>
    <lineage>
        <taxon>Eukaryota</taxon>
        <taxon>Sar</taxon>
        <taxon>Alveolata</taxon>
        <taxon>Apicomplexa</taxon>
        <taxon>Aconoidasida</taxon>
        <taxon>Piroplasmida</taxon>
        <taxon>Babesiidae</taxon>
        <taxon>Babesia</taxon>
    </lineage>
</organism>
<dbReference type="SUPFAM" id="SSF48371">
    <property type="entry name" value="ARM repeat"/>
    <property type="match status" value="1"/>
</dbReference>
<keyword evidence="8" id="KW-0479">Metal-binding</keyword>
<keyword evidence="5" id="KW-0449">Lipoprotein</keyword>
<comment type="similarity">
    <text evidence="1">Belongs to the small GTPase superfamily. Arf family.</text>
</comment>
<dbReference type="Gene3D" id="1.25.10.10">
    <property type="entry name" value="Leucine-rich Repeat Variant"/>
    <property type="match status" value="1"/>
</dbReference>
<dbReference type="InterPro" id="IPR011989">
    <property type="entry name" value="ARM-like"/>
</dbReference>
<dbReference type="InterPro" id="IPR006689">
    <property type="entry name" value="Small_GTPase_ARF/SAR"/>
</dbReference>
<dbReference type="Gene3D" id="3.40.50.300">
    <property type="entry name" value="P-loop containing nucleotide triphosphate hydrolases"/>
    <property type="match status" value="1"/>
</dbReference>
<dbReference type="OrthoDB" id="364744at2759"/>
<dbReference type="GO" id="GO:0005525">
    <property type="term" value="F:GTP binding"/>
    <property type="evidence" value="ECO:0007669"/>
    <property type="project" value="UniProtKB-KW"/>
</dbReference>
<dbReference type="SMART" id="SM00177">
    <property type="entry name" value="ARF"/>
    <property type="match status" value="1"/>
</dbReference>
<feature type="binding site" evidence="7">
    <location>
        <begin position="596"/>
        <end position="599"/>
    </location>
    <ligand>
        <name>GTP</name>
        <dbReference type="ChEBI" id="CHEBI:37565"/>
    </ligand>
</feature>
<evidence type="ECO:0000313" key="10">
    <source>
        <dbReference type="Proteomes" id="UP001057455"/>
    </source>
</evidence>
<reference evidence="9" key="1">
    <citation type="submission" date="2019-12" db="EMBL/GenBank/DDBJ databases">
        <title>Genome sequence of Babesia ovis.</title>
        <authorList>
            <person name="Yamagishi J."/>
            <person name="Sevinc F."/>
            <person name="Xuan X."/>
        </authorList>
    </citation>
    <scope>NUCLEOTIDE SEQUENCE</scope>
    <source>
        <strain evidence="9">Selcuk</strain>
    </source>
</reference>
<dbReference type="EMBL" id="BLIY01000024">
    <property type="protein sequence ID" value="GFE55792.1"/>
    <property type="molecule type" value="Genomic_DNA"/>
</dbReference>
<dbReference type="InterPro" id="IPR027417">
    <property type="entry name" value="P-loop_NTPase"/>
</dbReference>
<dbReference type="SMART" id="SM00175">
    <property type="entry name" value="RAB"/>
    <property type="match status" value="1"/>
</dbReference>
<evidence type="ECO:0000256" key="2">
    <source>
        <dbReference type="ARBA" id="ARBA00022707"/>
    </source>
</evidence>
<proteinExistence type="inferred from homology"/>
<dbReference type="FunFam" id="3.40.50.300:FF:000393">
    <property type="entry name" value="ADP-ribosylation factor-like 2, arl2"/>
    <property type="match status" value="1"/>
</dbReference>
<dbReference type="PROSITE" id="PS51417">
    <property type="entry name" value="ARF"/>
    <property type="match status" value="1"/>
</dbReference>
<comment type="caution">
    <text evidence="9">The sequence shown here is derived from an EMBL/GenBank/DDBJ whole genome shotgun (WGS) entry which is preliminary data.</text>
</comment>
<evidence type="ECO:0000256" key="1">
    <source>
        <dbReference type="ARBA" id="ARBA00010290"/>
    </source>
</evidence>
<dbReference type="CDD" id="cd04154">
    <property type="entry name" value="Arl2"/>
    <property type="match status" value="1"/>
</dbReference>
<dbReference type="PANTHER" id="PTHR45697">
    <property type="entry name" value="ADP-RIBOSYLATION FACTOR-LIKE PROTEIN 2-RELATED"/>
    <property type="match status" value="1"/>
</dbReference>
<evidence type="ECO:0000313" key="9">
    <source>
        <dbReference type="EMBL" id="GFE55792.1"/>
    </source>
</evidence>
<accession>A0A9W5TCM4</accession>
<evidence type="ECO:0000256" key="6">
    <source>
        <dbReference type="ARBA" id="ARBA00026198"/>
    </source>
</evidence>
<gene>
    <name evidence="9" type="ORF">BaOVIS_031960</name>
</gene>
<dbReference type="Pfam" id="PF00025">
    <property type="entry name" value="Arf"/>
    <property type="match status" value="1"/>
</dbReference>